<name>A0ABN8LRL3_9CNID</name>
<keyword evidence="4" id="KW-1185">Reference proteome</keyword>
<reference evidence="3 4" key="1">
    <citation type="submission" date="2022-05" db="EMBL/GenBank/DDBJ databases">
        <authorList>
            <consortium name="Genoscope - CEA"/>
            <person name="William W."/>
        </authorList>
    </citation>
    <scope>NUCLEOTIDE SEQUENCE [LARGE SCALE GENOMIC DNA]</scope>
</reference>
<comment type="caution">
    <text evidence="3">The sequence shown here is derived from an EMBL/GenBank/DDBJ whole genome shotgun (WGS) entry which is preliminary data.</text>
</comment>
<evidence type="ECO:0000256" key="1">
    <source>
        <dbReference type="PROSITE-ProRule" id="PRU00042"/>
    </source>
</evidence>
<keyword evidence="1" id="KW-0862">Zinc</keyword>
<dbReference type="InterPro" id="IPR013087">
    <property type="entry name" value="Znf_C2H2_type"/>
</dbReference>
<organism evidence="3 4">
    <name type="scientific">Porites evermanni</name>
    <dbReference type="NCBI Taxonomy" id="104178"/>
    <lineage>
        <taxon>Eukaryota</taxon>
        <taxon>Metazoa</taxon>
        <taxon>Cnidaria</taxon>
        <taxon>Anthozoa</taxon>
        <taxon>Hexacorallia</taxon>
        <taxon>Scleractinia</taxon>
        <taxon>Fungiina</taxon>
        <taxon>Poritidae</taxon>
        <taxon>Porites</taxon>
    </lineage>
</organism>
<feature type="domain" description="C2H2-type" evidence="2">
    <location>
        <begin position="234"/>
        <end position="261"/>
    </location>
</feature>
<sequence length="348" mass="39157">MKYLPRKYRESQSDWFGKRGISWHITTAIRNSEGQPQMLTFVHIFQSCNQDSVTVLAIIDDVLKQLKTTMPDVNCVYFRQDNAGCYHSASTLLAIQQVANKYHITVKLDFSDPQGGKGSCDRKAATIKNHVRIYLNSGQDVETADQLKNAIESSGGVSGVRATLCDKLDIPKSAPVKWDGVSLINNIEYSNEGMRVWRSKVTCTQQEDVQLTSGMTEASNELSDEDQECHDKLFSCPEDGCIKSFQRFSSLQHHLDVGRHSYALENETLFDKAMISYATKLEQGTGIVENPVEDIEACQAFNSCSSLPMGWALKSASIQRTRLSESQKQYLTEVFPNRRKDWAQSRSL</sequence>
<dbReference type="PROSITE" id="PS00028">
    <property type="entry name" value="ZINC_FINGER_C2H2_1"/>
    <property type="match status" value="1"/>
</dbReference>
<evidence type="ECO:0000313" key="4">
    <source>
        <dbReference type="Proteomes" id="UP001159427"/>
    </source>
</evidence>
<gene>
    <name evidence="3" type="ORF">PEVE_00042774</name>
</gene>
<accession>A0ABN8LRL3</accession>
<dbReference type="EMBL" id="CALNXI010000085">
    <property type="protein sequence ID" value="CAH3018363.1"/>
    <property type="molecule type" value="Genomic_DNA"/>
</dbReference>
<proteinExistence type="predicted"/>
<dbReference type="PANTHER" id="PTHR33845:SF1">
    <property type="entry name" value="C2H2-TYPE DOMAIN-CONTAINING PROTEIN"/>
    <property type="match status" value="1"/>
</dbReference>
<dbReference type="Proteomes" id="UP001159427">
    <property type="component" value="Unassembled WGS sequence"/>
</dbReference>
<dbReference type="PANTHER" id="PTHR33845">
    <property type="entry name" value="C2H2-TYPE DOMAIN-CONTAINING PROTEIN"/>
    <property type="match status" value="1"/>
</dbReference>
<evidence type="ECO:0000313" key="3">
    <source>
        <dbReference type="EMBL" id="CAH3018363.1"/>
    </source>
</evidence>
<protein>
    <recommendedName>
        <fullName evidence="2">C2H2-type domain-containing protein</fullName>
    </recommendedName>
</protein>
<evidence type="ECO:0000259" key="2">
    <source>
        <dbReference type="PROSITE" id="PS50157"/>
    </source>
</evidence>
<dbReference type="PROSITE" id="PS50157">
    <property type="entry name" value="ZINC_FINGER_C2H2_2"/>
    <property type="match status" value="1"/>
</dbReference>
<keyword evidence="1" id="KW-0863">Zinc-finger</keyword>
<keyword evidence="1" id="KW-0479">Metal-binding</keyword>